<keyword evidence="1" id="KW-0560">Oxidoreductase</keyword>
<dbReference type="PANTHER" id="PTHR43364:SF2">
    <property type="entry name" value="ARYL-ALCOHOL DEHYDROGENASE AAD10-RELATED"/>
    <property type="match status" value="1"/>
</dbReference>
<dbReference type="InterPro" id="IPR050523">
    <property type="entry name" value="AKR_Detox_Biosynth"/>
</dbReference>
<evidence type="ECO:0000256" key="2">
    <source>
        <dbReference type="ARBA" id="ARBA00038157"/>
    </source>
</evidence>
<dbReference type="EMBL" id="JARKIF010000003">
    <property type="protein sequence ID" value="KAJ7644916.1"/>
    <property type="molecule type" value="Genomic_DNA"/>
</dbReference>
<evidence type="ECO:0000256" key="3">
    <source>
        <dbReference type="SAM" id="MobiDB-lite"/>
    </source>
</evidence>
<dbReference type="Pfam" id="PF00248">
    <property type="entry name" value="Aldo_ket_red"/>
    <property type="match status" value="1"/>
</dbReference>
<feature type="compositionally biased region" description="Basic and acidic residues" evidence="3">
    <location>
        <begin position="253"/>
        <end position="262"/>
    </location>
</feature>
<reference evidence="5" key="1">
    <citation type="submission" date="2023-03" db="EMBL/GenBank/DDBJ databases">
        <title>Massive genome expansion in bonnet fungi (Mycena s.s.) driven by repeated elements and novel gene families across ecological guilds.</title>
        <authorList>
            <consortium name="Lawrence Berkeley National Laboratory"/>
            <person name="Harder C.B."/>
            <person name="Miyauchi S."/>
            <person name="Viragh M."/>
            <person name="Kuo A."/>
            <person name="Thoen E."/>
            <person name="Andreopoulos B."/>
            <person name="Lu D."/>
            <person name="Skrede I."/>
            <person name="Drula E."/>
            <person name="Henrissat B."/>
            <person name="Morin E."/>
            <person name="Kohler A."/>
            <person name="Barry K."/>
            <person name="LaButti K."/>
            <person name="Morin E."/>
            <person name="Salamov A."/>
            <person name="Lipzen A."/>
            <person name="Mereny Z."/>
            <person name="Hegedus B."/>
            <person name="Baldrian P."/>
            <person name="Stursova M."/>
            <person name="Weitz H."/>
            <person name="Taylor A."/>
            <person name="Grigoriev I.V."/>
            <person name="Nagy L.G."/>
            <person name="Martin F."/>
            <person name="Kauserud H."/>
        </authorList>
    </citation>
    <scope>NUCLEOTIDE SEQUENCE</scope>
    <source>
        <strain evidence="5">9284</strain>
    </source>
</reference>
<feature type="region of interest" description="Disordered" evidence="3">
    <location>
        <begin position="253"/>
        <end position="281"/>
    </location>
</feature>
<dbReference type="PANTHER" id="PTHR43364">
    <property type="entry name" value="NADH-SPECIFIC METHYLGLYOXAL REDUCTASE-RELATED"/>
    <property type="match status" value="1"/>
</dbReference>
<evidence type="ECO:0000313" key="5">
    <source>
        <dbReference type="EMBL" id="KAJ7644916.1"/>
    </source>
</evidence>
<accession>A0AAD7CD13</accession>
<feature type="domain" description="NADP-dependent oxidoreductase" evidence="4">
    <location>
        <begin position="30"/>
        <end position="349"/>
    </location>
</feature>
<gene>
    <name evidence="5" type="ORF">FB45DRAFT_737180</name>
</gene>
<sequence length="390" mass="43438">MSLFPPAPQPPSKLGIYRTLSPLAGIHVSPIQLGAASIGDKWNGAMGGMTKEASFEFTGKTLFELLDAYFDKGGNFIDTANNYQDETSELFIGEWAEKRGIRDQLVIATKYSSNYKSGDDSISKKVTYVGNNVKSMYLSVEASLKKLRTTYIDIFYVHWWDWDTGVEEVMNGLHNLVVQGKVLYLGISDTPAWVVSQANQYARDHGKTPFSIYQGAWNVMDRTFEREIIPMARAHGLALAPWNVVAGGRFRTDAEEEERRTTGENGRLTRGPQWERNEDEKKMSAALEKVAGEVGTKSITAVAIAYVMQKVPYCFPIVGGRKVDQLLSNLEALKISLSAEQMAYLESVNPLDLGFPTALIGDGTTRNFMLKATAHFEKSLWLEPLRPAQQ</sequence>
<protein>
    <submittedName>
        <fullName evidence="5">Aldo/keto reductase</fullName>
    </submittedName>
</protein>
<evidence type="ECO:0000259" key="4">
    <source>
        <dbReference type="Pfam" id="PF00248"/>
    </source>
</evidence>
<keyword evidence="6" id="KW-1185">Reference proteome</keyword>
<organism evidence="5 6">
    <name type="scientific">Roridomyces roridus</name>
    <dbReference type="NCBI Taxonomy" id="1738132"/>
    <lineage>
        <taxon>Eukaryota</taxon>
        <taxon>Fungi</taxon>
        <taxon>Dikarya</taxon>
        <taxon>Basidiomycota</taxon>
        <taxon>Agaricomycotina</taxon>
        <taxon>Agaricomycetes</taxon>
        <taxon>Agaricomycetidae</taxon>
        <taxon>Agaricales</taxon>
        <taxon>Marasmiineae</taxon>
        <taxon>Mycenaceae</taxon>
        <taxon>Roridomyces</taxon>
    </lineage>
</organism>
<dbReference type="GO" id="GO:0016491">
    <property type="term" value="F:oxidoreductase activity"/>
    <property type="evidence" value="ECO:0007669"/>
    <property type="project" value="UniProtKB-KW"/>
</dbReference>
<dbReference type="AlphaFoldDB" id="A0AAD7CD13"/>
<comment type="similarity">
    <text evidence="2">Belongs to the aldo/keto reductase family. Aldo/keto reductase 2 subfamily.</text>
</comment>
<evidence type="ECO:0000256" key="1">
    <source>
        <dbReference type="ARBA" id="ARBA00023002"/>
    </source>
</evidence>
<dbReference type="SUPFAM" id="SSF51430">
    <property type="entry name" value="NAD(P)-linked oxidoreductase"/>
    <property type="match status" value="1"/>
</dbReference>
<dbReference type="InterPro" id="IPR023210">
    <property type="entry name" value="NADP_OxRdtase_dom"/>
</dbReference>
<proteinExistence type="inferred from homology"/>
<evidence type="ECO:0000313" key="6">
    <source>
        <dbReference type="Proteomes" id="UP001221142"/>
    </source>
</evidence>
<dbReference type="Proteomes" id="UP001221142">
    <property type="component" value="Unassembled WGS sequence"/>
</dbReference>
<comment type="caution">
    <text evidence="5">The sequence shown here is derived from an EMBL/GenBank/DDBJ whole genome shotgun (WGS) entry which is preliminary data.</text>
</comment>
<dbReference type="Gene3D" id="3.20.20.100">
    <property type="entry name" value="NADP-dependent oxidoreductase domain"/>
    <property type="match status" value="1"/>
</dbReference>
<name>A0AAD7CD13_9AGAR</name>
<dbReference type="InterPro" id="IPR036812">
    <property type="entry name" value="NAD(P)_OxRdtase_dom_sf"/>
</dbReference>